<comment type="caution">
    <text evidence="2">The sequence shown here is derived from an EMBL/GenBank/DDBJ whole genome shotgun (WGS) entry which is preliminary data.</text>
</comment>
<dbReference type="Proteomes" id="UP001153050">
    <property type="component" value="Unassembled WGS sequence"/>
</dbReference>
<feature type="compositionally biased region" description="Basic and acidic residues" evidence="1">
    <location>
        <begin position="48"/>
        <end position="58"/>
    </location>
</feature>
<sequence>MPDSSASLAMLKIGDGPECEGDYARHLLVETKSPAAFLGRRRIARRSSGAERPAEARRVRTKLGVRR</sequence>
<protein>
    <submittedName>
        <fullName evidence="2">Uncharacterized protein</fullName>
    </submittedName>
</protein>
<evidence type="ECO:0000313" key="3">
    <source>
        <dbReference type="Proteomes" id="UP001153050"/>
    </source>
</evidence>
<accession>A0ABM9E764</accession>
<feature type="region of interest" description="Disordered" evidence="1">
    <location>
        <begin position="45"/>
        <end position="67"/>
    </location>
</feature>
<dbReference type="EMBL" id="CAKXZT010000140">
    <property type="protein sequence ID" value="CAH2404952.1"/>
    <property type="molecule type" value="Genomic_DNA"/>
</dbReference>
<evidence type="ECO:0000256" key="1">
    <source>
        <dbReference type="SAM" id="MobiDB-lite"/>
    </source>
</evidence>
<gene>
    <name evidence="2" type="ORF">MES5069_440230</name>
</gene>
<organism evidence="2 3">
    <name type="scientific">Mesorhizobium escarrei</name>
    <dbReference type="NCBI Taxonomy" id="666018"/>
    <lineage>
        <taxon>Bacteria</taxon>
        <taxon>Pseudomonadati</taxon>
        <taxon>Pseudomonadota</taxon>
        <taxon>Alphaproteobacteria</taxon>
        <taxon>Hyphomicrobiales</taxon>
        <taxon>Phyllobacteriaceae</taxon>
        <taxon>Mesorhizobium</taxon>
    </lineage>
</organism>
<evidence type="ECO:0000313" key="2">
    <source>
        <dbReference type="EMBL" id="CAH2404952.1"/>
    </source>
</evidence>
<reference evidence="2 3" key="1">
    <citation type="submission" date="2022-03" db="EMBL/GenBank/DDBJ databases">
        <authorList>
            <person name="Brunel B."/>
        </authorList>
    </citation>
    <scope>NUCLEOTIDE SEQUENCE [LARGE SCALE GENOMIC DNA]</scope>
    <source>
        <strain evidence="2">STM5069sample</strain>
    </source>
</reference>
<proteinExistence type="predicted"/>
<keyword evidence="3" id="KW-1185">Reference proteome</keyword>
<name>A0ABM9E764_9HYPH</name>